<dbReference type="AlphaFoldDB" id="A0A6B0UZL0"/>
<organism evidence="2">
    <name type="scientific">Ixodes ricinus</name>
    <name type="common">Common tick</name>
    <name type="synonym">Acarus ricinus</name>
    <dbReference type="NCBI Taxonomy" id="34613"/>
    <lineage>
        <taxon>Eukaryota</taxon>
        <taxon>Metazoa</taxon>
        <taxon>Ecdysozoa</taxon>
        <taxon>Arthropoda</taxon>
        <taxon>Chelicerata</taxon>
        <taxon>Arachnida</taxon>
        <taxon>Acari</taxon>
        <taxon>Parasitiformes</taxon>
        <taxon>Ixodida</taxon>
        <taxon>Ixodoidea</taxon>
        <taxon>Ixodidae</taxon>
        <taxon>Ixodinae</taxon>
        <taxon>Ixodes</taxon>
    </lineage>
</organism>
<evidence type="ECO:0000313" key="2">
    <source>
        <dbReference type="EMBL" id="MXU94925.1"/>
    </source>
</evidence>
<evidence type="ECO:0000256" key="1">
    <source>
        <dbReference type="SAM" id="MobiDB-lite"/>
    </source>
</evidence>
<proteinExistence type="predicted"/>
<protein>
    <submittedName>
        <fullName evidence="2">Putative secreted protein</fullName>
    </submittedName>
</protein>
<reference evidence="2" key="1">
    <citation type="submission" date="2019-12" db="EMBL/GenBank/DDBJ databases">
        <title>An insight into the sialome of adult female Ixodes ricinus ticks feeding for 6 days.</title>
        <authorList>
            <person name="Perner J."/>
            <person name="Ribeiro J.M.C."/>
        </authorList>
    </citation>
    <scope>NUCLEOTIDE SEQUENCE</scope>
    <source>
        <strain evidence="2">Semi-engorged</strain>
        <tissue evidence="2">Salivary glands</tissue>
    </source>
</reference>
<name>A0A6B0UZL0_IXORI</name>
<feature type="region of interest" description="Disordered" evidence="1">
    <location>
        <begin position="37"/>
        <end position="113"/>
    </location>
</feature>
<sequence length="174" mass="18605">MPFRTASRAHHKRSRPIGLLFPTMLSHPLPANCPSCQSSATAGTARWQPEMTRQTTASGDASRPPASSSVAWTGGRAPPAPPAQCPLSSTDPQHSHLRQVLSPGQEGSRPWCKASPEKPRCQPACPPCWCASPNSLPRWVSCRPRCLLRGQCCPAGRAPRATASRARAPLGCLE</sequence>
<dbReference type="EMBL" id="GIFC01012842">
    <property type="protein sequence ID" value="MXU94925.1"/>
    <property type="molecule type" value="Transcribed_RNA"/>
</dbReference>
<feature type="compositionally biased region" description="Polar residues" evidence="1">
    <location>
        <begin position="51"/>
        <end position="71"/>
    </location>
</feature>
<accession>A0A6B0UZL0</accession>